<dbReference type="PANTHER" id="PTHR36056:SF1">
    <property type="entry name" value="PROTEIN, PUTATIVE-RELATED"/>
    <property type="match status" value="1"/>
</dbReference>
<dbReference type="EMBL" id="GGEC01012993">
    <property type="protein sequence ID" value="MBW93476.1"/>
    <property type="molecule type" value="Transcribed_RNA"/>
</dbReference>
<feature type="compositionally biased region" description="Basic and acidic residues" evidence="1">
    <location>
        <begin position="280"/>
        <end position="292"/>
    </location>
</feature>
<feature type="compositionally biased region" description="Low complexity" evidence="1">
    <location>
        <begin position="428"/>
        <end position="437"/>
    </location>
</feature>
<evidence type="ECO:0000256" key="1">
    <source>
        <dbReference type="SAM" id="MobiDB-lite"/>
    </source>
</evidence>
<organism evidence="2">
    <name type="scientific">Rhizophora mucronata</name>
    <name type="common">Asiatic mangrove</name>
    <dbReference type="NCBI Taxonomy" id="61149"/>
    <lineage>
        <taxon>Eukaryota</taxon>
        <taxon>Viridiplantae</taxon>
        <taxon>Streptophyta</taxon>
        <taxon>Embryophyta</taxon>
        <taxon>Tracheophyta</taxon>
        <taxon>Spermatophyta</taxon>
        <taxon>Magnoliopsida</taxon>
        <taxon>eudicotyledons</taxon>
        <taxon>Gunneridae</taxon>
        <taxon>Pentapetalae</taxon>
        <taxon>rosids</taxon>
        <taxon>fabids</taxon>
        <taxon>Malpighiales</taxon>
        <taxon>Rhizophoraceae</taxon>
        <taxon>Rhizophora</taxon>
    </lineage>
</organism>
<feature type="region of interest" description="Disordered" evidence="1">
    <location>
        <begin position="1"/>
        <end position="71"/>
    </location>
</feature>
<dbReference type="EMBL" id="GGEC01012991">
    <property type="protein sequence ID" value="MBW93474.1"/>
    <property type="molecule type" value="Transcribed_RNA"/>
</dbReference>
<accession>A0A2P2JJ13</accession>
<feature type="region of interest" description="Disordered" evidence="1">
    <location>
        <begin position="475"/>
        <end position="497"/>
    </location>
</feature>
<reference evidence="2" key="1">
    <citation type="submission" date="2018-02" db="EMBL/GenBank/DDBJ databases">
        <title>Rhizophora mucronata_Transcriptome.</title>
        <authorList>
            <person name="Meera S.P."/>
            <person name="Sreeshan A."/>
            <person name="Augustine A."/>
        </authorList>
    </citation>
    <scope>NUCLEOTIDE SEQUENCE</scope>
    <source>
        <tissue evidence="2">Leaf</tissue>
    </source>
</reference>
<dbReference type="EMBL" id="GGEC01012992">
    <property type="protein sequence ID" value="MBW93475.1"/>
    <property type="molecule type" value="Transcribed_RNA"/>
</dbReference>
<feature type="compositionally biased region" description="Basic and acidic residues" evidence="1">
    <location>
        <begin position="442"/>
        <end position="460"/>
    </location>
</feature>
<dbReference type="PANTHER" id="PTHR36056">
    <property type="entry name" value="PROTEIN, PUTATIVE-RELATED"/>
    <property type="match status" value="1"/>
</dbReference>
<name>A0A2P2JJ13_RHIMU</name>
<feature type="compositionally biased region" description="Basic and acidic residues" evidence="1">
    <location>
        <begin position="177"/>
        <end position="218"/>
    </location>
</feature>
<evidence type="ECO:0000313" key="2">
    <source>
        <dbReference type="EMBL" id="MBW93476.1"/>
    </source>
</evidence>
<feature type="compositionally biased region" description="Basic and acidic residues" evidence="1">
    <location>
        <begin position="485"/>
        <end position="497"/>
    </location>
</feature>
<proteinExistence type="predicted"/>
<dbReference type="AlphaFoldDB" id="A0A2P2JJ13"/>
<feature type="region of interest" description="Disordered" evidence="1">
    <location>
        <begin position="421"/>
        <end position="460"/>
    </location>
</feature>
<sequence length="723" mass="79812">MHARHRSPAHGYRSSSTGTGWGASKISPETSGRGHGFYNSEYRSFNNRGFGRGQGHPTKSFQQPPQPPIRKGDLFMEAGRLAAEYLVSKGLLPPSVLSGKWQNGGLKKQVGDYQDFHQQDDLTQETRIPAHARLASVPSDAGSARRRYFDDFNSRVHMKGRRRGDYYRSYSSEWGREYGRRGSWSDRNEASPDMEREDDTASGHCEEQQVGKAIDEGMHSPGLSRAAESEEATDMEWGLEKFTGPDEMGSKASSSCVNKDEMNSGHSKRPDDLTSLTPENEAKGSHDSSKNEKQIAPDLPIQHTAAYDNPCGKSGSDLLALCRFVNVPTKTRSALVSRTSKVDQVPNNEDNSVSDIAYPQGLEVSVQDCNLNCSTNVVLTNASHDLKSAHSEVSEDVGELGPNYGVALEENVKSQSFSSGAFMHGSEQESSPGQSGSVRSTLAKERGEKRTAEESDVNKATKKLRECYPSLVTDSEGHLNLSDSSDNRMPSKEMRSSEDRQLIAAVTQDTLVDCCQFPENEGEQHVQYTQEKQLFPSSFKICDLNLMESSDMNDSHCNDPVPTYATIVTTQKEMPKIDVDLSISNSNISSQFARHTSDGKEIEVIDLENDSTTDDKAFNDPERKMDTAFTGTEGFPSNAQNASDIADVQDNYDGLMISEFLNTFSNCNSVTEDITSLQNEINLHNGEGNFGDDDSIYMSLGEIPLSFIPAWQQPTPKEYEKPF</sequence>
<feature type="compositionally biased region" description="Basic and acidic residues" evidence="1">
    <location>
        <begin position="258"/>
        <end position="272"/>
    </location>
</feature>
<dbReference type="InterPro" id="IPR040276">
    <property type="entry name" value="At4g26450-like"/>
</dbReference>
<feature type="region of interest" description="Disordered" evidence="1">
    <location>
        <begin position="177"/>
        <end position="292"/>
    </location>
</feature>
<protein>
    <submittedName>
        <fullName evidence="2">Uncharacterized protein</fullName>
    </submittedName>
</protein>